<proteinExistence type="inferred from homology"/>
<evidence type="ECO:0000313" key="13">
    <source>
        <dbReference type="Proteomes" id="UP000054771"/>
    </source>
</evidence>
<keyword evidence="3" id="KW-0328">Glycosyltransferase</keyword>
<dbReference type="GO" id="GO:0005794">
    <property type="term" value="C:Golgi apparatus"/>
    <property type="evidence" value="ECO:0007669"/>
    <property type="project" value="TreeGrafter"/>
</dbReference>
<evidence type="ECO:0000256" key="5">
    <source>
        <dbReference type="ARBA" id="ARBA00022692"/>
    </source>
</evidence>
<gene>
    <name evidence="12" type="ORF">ASPCAL12425</name>
</gene>
<dbReference type="SUPFAM" id="SSF53448">
    <property type="entry name" value="Nucleotide-diphospho-sugar transferases"/>
    <property type="match status" value="1"/>
</dbReference>
<dbReference type="InterPro" id="IPR029044">
    <property type="entry name" value="Nucleotide-diphossugar_trans"/>
</dbReference>
<evidence type="ECO:0000256" key="1">
    <source>
        <dbReference type="ARBA" id="ARBA00004606"/>
    </source>
</evidence>
<evidence type="ECO:0000256" key="2">
    <source>
        <dbReference type="ARBA" id="ARBA00009105"/>
    </source>
</evidence>
<evidence type="ECO:0000256" key="6">
    <source>
        <dbReference type="ARBA" id="ARBA00022968"/>
    </source>
</evidence>
<keyword evidence="13" id="KW-1185">Reference proteome</keyword>
<dbReference type="EMBL" id="CDMC01000013">
    <property type="protein sequence ID" value="CEL09287.1"/>
    <property type="molecule type" value="Genomic_DNA"/>
</dbReference>
<keyword evidence="8 11" id="KW-0472">Membrane</keyword>
<dbReference type="GO" id="GO:0016020">
    <property type="term" value="C:membrane"/>
    <property type="evidence" value="ECO:0007669"/>
    <property type="project" value="UniProtKB-SubCell"/>
</dbReference>
<evidence type="ECO:0008006" key="14">
    <source>
        <dbReference type="Google" id="ProtNLM"/>
    </source>
</evidence>
<evidence type="ECO:0000256" key="11">
    <source>
        <dbReference type="SAM" id="Phobius"/>
    </source>
</evidence>
<keyword evidence="6" id="KW-0735">Signal-anchor</keyword>
<keyword evidence="5 11" id="KW-0812">Transmembrane</keyword>
<dbReference type="PANTHER" id="PTHR31392">
    <property type="entry name" value="ALPHA-1,3-MANNOSYLTRANSFERASE MNN1-RELATED"/>
    <property type="match status" value="1"/>
</dbReference>
<dbReference type="AlphaFoldDB" id="A0A0U5GDH5"/>
<keyword evidence="9" id="KW-0325">Glycoprotein</keyword>
<dbReference type="OMA" id="YTICAPQ"/>
<keyword evidence="7 11" id="KW-1133">Transmembrane helix</keyword>
<evidence type="ECO:0000256" key="7">
    <source>
        <dbReference type="ARBA" id="ARBA00022989"/>
    </source>
</evidence>
<dbReference type="Pfam" id="PF11051">
    <property type="entry name" value="Mannosyl_trans3"/>
    <property type="match status" value="1"/>
</dbReference>
<evidence type="ECO:0000256" key="10">
    <source>
        <dbReference type="SAM" id="MobiDB-lite"/>
    </source>
</evidence>
<reference evidence="13" key="1">
    <citation type="journal article" date="2016" name="Genome Announc.">
        <title>Draft genome sequences of fungus Aspergillus calidoustus.</title>
        <authorList>
            <person name="Horn F."/>
            <person name="Linde J."/>
            <person name="Mattern D.J."/>
            <person name="Walther G."/>
            <person name="Guthke R."/>
            <person name="Scherlach K."/>
            <person name="Martin K."/>
            <person name="Brakhage A.A."/>
            <person name="Petzke L."/>
            <person name="Valiante V."/>
        </authorList>
    </citation>
    <scope>NUCLEOTIDE SEQUENCE [LARGE SCALE GENOMIC DNA]</scope>
    <source>
        <strain evidence="13">SF006504</strain>
    </source>
</reference>
<feature type="transmembrane region" description="Helical" evidence="11">
    <location>
        <begin position="28"/>
        <end position="47"/>
    </location>
</feature>
<dbReference type="STRING" id="454130.A0A0U5GDH5"/>
<dbReference type="GO" id="GO:0006493">
    <property type="term" value="P:protein O-linked glycosylation"/>
    <property type="evidence" value="ECO:0007669"/>
    <property type="project" value="TreeGrafter"/>
</dbReference>
<dbReference type="PANTHER" id="PTHR31392:SF1">
    <property type="entry name" value="ALPHA-1,3-MANNOSYLTRANSFERASE MNN1-RELATED"/>
    <property type="match status" value="1"/>
</dbReference>
<organism evidence="12 13">
    <name type="scientific">Aspergillus calidoustus</name>
    <dbReference type="NCBI Taxonomy" id="454130"/>
    <lineage>
        <taxon>Eukaryota</taxon>
        <taxon>Fungi</taxon>
        <taxon>Dikarya</taxon>
        <taxon>Ascomycota</taxon>
        <taxon>Pezizomycotina</taxon>
        <taxon>Eurotiomycetes</taxon>
        <taxon>Eurotiomycetidae</taxon>
        <taxon>Eurotiales</taxon>
        <taxon>Aspergillaceae</taxon>
        <taxon>Aspergillus</taxon>
        <taxon>Aspergillus subgen. Nidulantes</taxon>
    </lineage>
</organism>
<accession>A0A0U5GDH5</accession>
<sequence length="607" mass="69601">MPNDVEKYLPVDTMEWRRPNKRRRQRTIALRLVVSVIGIWFLYYLLIPSGTYTSKDSVAEVQNLQEVITYFEPARPQNSTSIDDETPQEKEDLVRVTKLKEVPWPQTDLETALQDIFTLHPDELQAEYLLRPIELTGEARLREFGLRTRYFKKLFAAWETLHMVASADGTALYIRDDVIQAVQRDPSIAKRLEMTQTEIIHSYESYRSIITQLSTLLFPWTAPYYPDHMHLHAQFYRSGRGIVFTAGDKQAPFLLTSIPTLRELGCNLPIEVMYLGDRDLSQSVREELEALPGVTTRDLRQMVNDQGWKLAGWAGKPFAILFASFREVIFIDADSLFFQNPEMLFEDEDYLQTGALFFKDRLIMPESKRKFLQEVLPKPLSSKALGSRFWTGDSGHMQESGVVVVDKWRHFIALLLVTRMNGPDRDGNKAEKIVGVYELVYGDKETFWLGWELVGDLDYAFHRGDAGTMGMIETDPALLPDSKPSEDKPADDSESEESPETTTRGDYTICAPQLLHLDRSGRPLWFNGWVLPNKYQGKNREPTDFQAFLREPRGRREPDAWQLHEHNVCCLTSEYMSEFSADERAVLDMIMASGRRAGALGNKAGTA</sequence>
<comment type="subcellular location">
    <subcellularLocation>
        <location evidence="1">Membrane</location>
        <topology evidence="1">Single-pass type II membrane protein</topology>
    </subcellularLocation>
</comment>
<keyword evidence="4" id="KW-0808">Transferase</keyword>
<dbReference type="InterPro" id="IPR022751">
    <property type="entry name" value="Alpha_mannosyltransferase"/>
</dbReference>
<dbReference type="Proteomes" id="UP000054771">
    <property type="component" value="Unassembled WGS sequence"/>
</dbReference>
<evidence type="ECO:0000256" key="8">
    <source>
        <dbReference type="ARBA" id="ARBA00023136"/>
    </source>
</evidence>
<dbReference type="GO" id="GO:0000033">
    <property type="term" value="F:alpha-1,3-mannosyltransferase activity"/>
    <property type="evidence" value="ECO:0007669"/>
    <property type="project" value="TreeGrafter"/>
</dbReference>
<evidence type="ECO:0000256" key="3">
    <source>
        <dbReference type="ARBA" id="ARBA00022676"/>
    </source>
</evidence>
<evidence type="ECO:0000256" key="9">
    <source>
        <dbReference type="ARBA" id="ARBA00023180"/>
    </source>
</evidence>
<dbReference type="OrthoDB" id="430354at2759"/>
<comment type="similarity">
    <text evidence="2">Belongs to the MNN1/MNT family.</text>
</comment>
<evidence type="ECO:0000313" key="12">
    <source>
        <dbReference type="EMBL" id="CEL09287.1"/>
    </source>
</evidence>
<evidence type="ECO:0000256" key="4">
    <source>
        <dbReference type="ARBA" id="ARBA00022679"/>
    </source>
</evidence>
<name>A0A0U5GDH5_ASPCI</name>
<protein>
    <recommendedName>
        <fullName evidence="14">Alpha-1,3-mannosyltransferase</fullName>
    </recommendedName>
</protein>
<feature type="region of interest" description="Disordered" evidence="10">
    <location>
        <begin position="472"/>
        <end position="505"/>
    </location>
</feature>